<dbReference type="GO" id="GO:0005829">
    <property type="term" value="C:cytosol"/>
    <property type="evidence" value="ECO:0007669"/>
    <property type="project" value="TreeGrafter"/>
</dbReference>
<name>A0A8H4PJP9_9HYPO</name>
<dbReference type="GO" id="GO:0017168">
    <property type="term" value="F:5-oxoprolinase (ATP-hydrolyzing) activity"/>
    <property type="evidence" value="ECO:0007669"/>
    <property type="project" value="TreeGrafter"/>
</dbReference>
<dbReference type="Proteomes" id="UP000554235">
    <property type="component" value="Unassembled WGS sequence"/>
</dbReference>
<comment type="caution">
    <text evidence="2">The sequence shown here is derived from an EMBL/GenBank/DDBJ whole genome shotgun (WGS) entry which is preliminary data.</text>
</comment>
<protein>
    <recommendedName>
        <fullName evidence="1">Hydantoinase B/oxoprolinase domain-containing protein</fullName>
    </recommendedName>
</protein>
<feature type="domain" description="Hydantoinase B/oxoprolinase" evidence="1">
    <location>
        <begin position="1"/>
        <end position="123"/>
    </location>
</feature>
<sequence length="140" mass="15594">VHSTNTRQTDSEVIEKRTAVLVRKYCIREGSGGRGRWRGGNGITREMEARTNLKFSILCDRRVYRPYGMAGGHAGQKGENHVFKFNEEGELEMMNLGGKAVGQLRPGEYVQINTPGGGGYGRPEDDAVIEGYDDFHRAFV</sequence>
<dbReference type="PANTHER" id="PTHR11365">
    <property type="entry name" value="5-OXOPROLINASE RELATED"/>
    <property type="match status" value="1"/>
</dbReference>
<dbReference type="EMBL" id="JAADYS010001015">
    <property type="protein sequence ID" value="KAF4465572.1"/>
    <property type="molecule type" value="Genomic_DNA"/>
</dbReference>
<dbReference type="Pfam" id="PF02538">
    <property type="entry name" value="Hydantoinase_B"/>
    <property type="match status" value="1"/>
</dbReference>
<feature type="non-terminal residue" evidence="2">
    <location>
        <position position="1"/>
    </location>
</feature>
<dbReference type="InterPro" id="IPR003692">
    <property type="entry name" value="Hydantoinase_B"/>
</dbReference>
<organism evidence="2 3">
    <name type="scientific">Fusarium albosuccineum</name>
    <dbReference type="NCBI Taxonomy" id="1237068"/>
    <lineage>
        <taxon>Eukaryota</taxon>
        <taxon>Fungi</taxon>
        <taxon>Dikarya</taxon>
        <taxon>Ascomycota</taxon>
        <taxon>Pezizomycotina</taxon>
        <taxon>Sordariomycetes</taxon>
        <taxon>Hypocreomycetidae</taxon>
        <taxon>Hypocreales</taxon>
        <taxon>Nectriaceae</taxon>
        <taxon>Fusarium</taxon>
        <taxon>Fusarium decemcellulare species complex</taxon>
    </lineage>
</organism>
<keyword evidence="3" id="KW-1185">Reference proteome</keyword>
<dbReference type="AlphaFoldDB" id="A0A8H4PJP9"/>
<dbReference type="InterPro" id="IPR045079">
    <property type="entry name" value="Oxoprolinase-like"/>
</dbReference>
<reference evidence="2 3" key="1">
    <citation type="submission" date="2020-01" db="EMBL/GenBank/DDBJ databases">
        <title>Identification and distribution of gene clusters putatively required for synthesis of sphingolipid metabolism inhibitors in phylogenetically diverse species of the filamentous fungus Fusarium.</title>
        <authorList>
            <person name="Kim H.-S."/>
            <person name="Busman M."/>
            <person name="Brown D.W."/>
            <person name="Divon H."/>
            <person name="Uhlig S."/>
            <person name="Proctor R.H."/>
        </authorList>
    </citation>
    <scope>NUCLEOTIDE SEQUENCE [LARGE SCALE GENOMIC DNA]</scope>
    <source>
        <strain evidence="2 3">NRRL 20459</strain>
    </source>
</reference>
<evidence type="ECO:0000313" key="2">
    <source>
        <dbReference type="EMBL" id="KAF4465572.1"/>
    </source>
</evidence>
<proteinExistence type="predicted"/>
<evidence type="ECO:0000259" key="1">
    <source>
        <dbReference type="Pfam" id="PF02538"/>
    </source>
</evidence>
<gene>
    <name evidence="2" type="ORF">FALBO_7592</name>
</gene>
<accession>A0A8H4PJP9</accession>
<dbReference type="GO" id="GO:0006749">
    <property type="term" value="P:glutathione metabolic process"/>
    <property type="evidence" value="ECO:0007669"/>
    <property type="project" value="TreeGrafter"/>
</dbReference>
<evidence type="ECO:0000313" key="3">
    <source>
        <dbReference type="Proteomes" id="UP000554235"/>
    </source>
</evidence>
<dbReference type="PANTHER" id="PTHR11365:SF2">
    <property type="entry name" value="5-OXOPROLINASE"/>
    <property type="match status" value="1"/>
</dbReference>
<dbReference type="OrthoDB" id="4526330at2759"/>